<name>A0A834IGW4_RHYFE</name>
<dbReference type="EMBL" id="JAACXV010000286">
    <property type="protein sequence ID" value="KAF7280550.1"/>
    <property type="molecule type" value="Genomic_DNA"/>
</dbReference>
<comment type="caution">
    <text evidence="9">The sequence shown here is derived from an EMBL/GenBank/DDBJ whole genome shotgun (WGS) entry which is preliminary data.</text>
</comment>
<dbReference type="AlphaFoldDB" id="A0A834IGW4"/>
<keyword evidence="5" id="KW-0175">Coiled coil</keyword>
<organism evidence="9 10">
    <name type="scientific">Rhynchophorus ferrugineus</name>
    <name type="common">Red palm weevil</name>
    <name type="synonym">Curculio ferrugineus</name>
    <dbReference type="NCBI Taxonomy" id="354439"/>
    <lineage>
        <taxon>Eukaryota</taxon>
        <taxon>Metazoa</taxon>
        <taxon>Ecdysozoa</taxon>
        <taxon>Arthropoda</taxon>
        <taxon>Hexapoda</taxon>
        <taxon>Insecta</taxon>
        <taxon>Pterygota</taxon>
        <taxon>Neoptera</taxon>
        <taxon>Endopterygota</taxon>
        <taxon>Coleoptera</taxon>
        <taxon>Polyphaga</taxon>
        <taxon>Cucujiformia</taxon>
        <taxon>Curculionidae</taxon>
        <taxon>Dryophthorinae</taxon>
        <taxon>Rhynchophorus</taxon>
    </lineage>
</organism>
<evidence type="ECO:0000256" key="1">
    <source>
        <dbReference type="ARBA" id="ARBA00004496"/>
    </source>
</evidence>
<comment type="subcellular location">
    <subcellularLocation>
        <location evidence="1">Cytoplasm</location>
    </subcellularLocation>
</comment>
<keyword evidence="3" id="KW-0963">Cytoplasm</keyword>
<dbReference type="InterPro" id="IPR057982">
    <property type="entry name" value="TPR_NAA35"/>
</dbReference>
<evidence type="ECO:0000259" key="8">
    <source>
        <dbReference type="Pfam" id="PF25789"/>
    </source>
</evidence>
<dbReference type="PANTHER" id="PTHR21373:SF0">
    <property type="entry name" value="N-ALPHA-ACETYLTRANSFERASE 35, NATC AUXILIARY SUBUNIT"/>
    <property type="match status" value="1"/>
</dbReference>
<feature type="domain" description="NAA35-like N-terminal" evidence="7">
    <location>
        <begin position="42"/>
        <end position="134"/>
    </location>
</feature>
<evidence type="ECO:0000256" key="3">
    <source>
        <dbReference type="ARBA" id="ARBA00022490"/>
    </source>
</evidence>
<evidence type="ECO:0000256" key="2">
    <source>
        <dbReference type="ARBA" id="ARBA00006289"/>
    </source>
</evidence>
<accession>A0A834IGW4</accession>
<reference evidence="9" key="1">
    <citation type="submission" date="2020-08" db="EMBL/GenBank/DDBJ databases">
        <title>Genome sequencing and assembly of the red palm weevil Rhynchophorus ferrugineus.</title>
        <authorList>
            <person name="Dias G.B."/>
            <person name="Bergman C.M."/>
            <person name="Manee M."/>
        </authorList>
    </citation>
    <scope>NUCLEOTIDE SEQUENCE</scope>
    <source>
        <strain evidence="9">AA-2017</strain>
        <tissue evidence="9">Whole larva</tissue>
    </source>
</reference>
<gene>
    <name evidence="9" type="ORF">GWI33_005753</name>
</gene>
<proteinExistence type="inferred from homology"/>
<dbReference type="GO" id="GO:0031417">
    <property type="term" value="C:NatC complex"/>
    <property type="evidence" value="ECO:0007669"/>
    <property type="project" value="InterPro"/>
</dbReference>
<feature type="compositionally biased region" description="Basic residues" evidence="6">
    <location>
        <begin position="528"/>
        <end position="543"/>
    </location>
</feature>
<dbReference type="Proteomes" id="UP000625711">
    <property type="component" value="Unassembled WGS sequence"/>
</dbReference>
<evidence type="ECO:0000256" key="4">
    <source>
        <dbReference type="ARBA" id="ARBA00030494"/>
    </source>
</evidence>
<dbReference type="Pfam" id="PF04112">
    <property type="entry name" value="Mak10"/>
    <property type="match status" value="2"/>
</dbReference>
<evidence type="ECO:0000256" key="5">
    <source>
        <dbReference type="SAM" id="Coils"/>
    </source>
</evidence>
<keyword evidence="10" id="KW-1185">Reference proteome</keyword>
<sequence>MDTDIEGPNSGVYKKNVQGKSPHKWVDITDIFQESVKDLNLGELLYDDMFGLLEAMSAIEMMDPKMDAGMLCNRGARKVTSFEQAVNDGLLPLTNLPQSTLLGIIDGTLARLVSWLEGHSLAQTVFTCLYLHRPYACQDHALRVFCLAVYKLLDVIKDLLHKAFVYEEEDFQPMQYGFLLKPDISEQRMIGMLREVEEELHRKSRNKPTDVECKKIGVETQAVFARIKFVRIFLQVLNTLRKEEQQQQQTSLTDCQRLIQNALEMLQIIKETVSLGDGSDGNEEMACFEPSINQRLLPPTFPRYTKIKKREEAIVHFTEMMERFKVVCKAQGITSFHQSLDIFSEFSQSGPCLVARCALQLAGRNAGASRDALREAIKSFSGPPALSGRAIPAARQHADTFLARAARPAALLLQLSGHNRARQRDKLAVLLDELAQLQDEAERADNNCASALNVLPKPYMATWALYHTLRAQSLYLLAGFELELYAEHEYYYIYWYLYECIYSWLISTLSKADSLLQENAVNQANTGKGRRSKPTKATRKPRPHAKDALRLQALQQLCGGYFKALLGLLREGLLQAPLPGFDRERVRFEHRFLAFSRLPAPPPAIYKQFRSAAQHEASHGSAELFLAAGRHFGQAGQLLAAGGGDVPLARAAKTNLVLLRVLATGHRPKDRPFFCFKDSKHFPVIKLTDS</sequence>
<feature type="domain" description="NAA35-like N-terminal" evidence="7">
    <location>
        <begin position="138"/>
        <end position="189"/>
    </location>
</feature>
<dbReference type="InterPro" id="IPR057983">
    <property type="entry name" value="NAA35-like_N"/>
</dbReference>
<evidence type="ECO:0000259" key="7">
    <source>
        <dbReference type="Pfam" id="PF04112"/>
    </source>
</evidence>
<feature type="domain" description="NAA35-like TPR repeats" evidence="8">
    <location>
        <begin position="327"/>
        <end position="685"/>
    </location>
</feature>
<feature type="coiled-coil region" evidence="5">
    <location>
        <begin position="420"/>
        <end position="454"/>
    </location>
</feature>
<dbReference type="OrthoDB" id="269405at2759"/>
<dbReference type="PANTHER" id="PTHR21373">
    <property type="entry name" value="GLUCOSE REPRESSIBLE PROTEIN MAK10"/>
    <property type="match status" value="1"/>
</dbReference>
<evidence type="ECO:0000313" key="10">
    <source>
        <dbReference type="Proteomes" id="UP000625711"/>
    </source>
</evidence>
<evidence type="ECO:0000256" key="6">
    <source>
        <dbReference type="SAM" id="MobiDB-lite"/>
    </source>
</evidence>
<dbReference type="InterPro" id="IPR007244">
    <property type="entry name" value="Naa35_N"/>
</dbReference>
<evidence type="ECO:0000313" key="9">
    <source>
        <dbReference type="EMBL" id="KAF7280550.1"/>
    </source>
</evidence>
<dbReference type="Pfam" id="PF25789">
    <property type="entry name" value="TPR_NAA35"/>
    <property type="match status" value="1"/>
</dbReference>
<feature type="region of interest" description="Disordered" evidence="6">
    <location>
        <begin position="523"/>
        <end position="545"/>
    </location>
</feature>
<comment type="similarity">
    <text evidence="2">Belongs to the MAK10 family.</text>
</comment>
<protein>
    <recommendedName>
        <fullName evidence="4">Protein MAK10 homolog</fullName>
    </recommendedName>
</protein>